<dbReference type="RefSeq" id="WP_343890974.1">
    <property type="nucleotide sequence ID" value="NZ_BAAAEH010000037.1"/>
</dbReference>
<proteinExistence type="predicted"/>
<dbReference type="EMBL" id="JBDIME010000034">
    <property type="protein sequence ID" value="MEN2792858.1"/>
    <property type="molecule type" value="Genomic_DNA"/>
</dbReference>
<evidence type="ECO:0000313" key="2">
    <source>
        <dbReference type="Proteomes" id="UP001419910"/>
    </source>
</evidence>
<reference evidence="1 2" key="1">
    <citation type="submission" date="2024-05" db="EMBL/GenBank/DDBJ databases">
        <authorList>
            <person name="Liu Q."/>
            <person name="Xin Y.-H."/>
        </authorList>
    </citation>
    <scope>NUCLEOTIDE SEQUENCE [LARGE SCALE GENOMIC DNA]</scope>
    <source>
        <strain evidence="1 2">CGMCC 1.10181</strain>
    </source>
</reference>
<evidence type="ECO:0000313" key="1">
    <source>
        <dbReference type="EMBL" id="MEN2792858.1"/>
    </source>
</evidence>
<protein>
    <submittedName>
        <fullName evidence="1">Uncharacterized protein</fullName>
    </submittedName>
</protein>
<accession>A0ABU9YAM8</accession>
<gene>
    <name evidence="1" type="ORF">ABC974_24730</name>
</gene>
<comment type="caution">
    <text evidence="1">The sequence shown here is derived from an EMBL/GenBank/DDBJ whole genome shotgun (WGS) entry which is preliminary data.</text>
</comment>
<sequence length="42" mass="4311">MNRTWKTQFVSVIGAFAAMICLTIAATTPLANAAAFVPGLAA</sequence>
<dbReference type="Proteomes" id="UP001419910">
    <property type="component" value="Unassembled WGS sequence"/>
</dbReference>
<keyword evidence="2" id="KW-1185">Reference proteome</keyword>
<name>A0ABU9YAM8_9SPHN</name>
<organism evidence="1 2">
    <name type="scientific">Sphingomonas oligophenolica</name>
    <dbReference type="NCBI Taxonomy" id="301154"/>
    <lineage>
        <taxon>Bacteria</taxon>
        <taxon>Pseudomonadati</taxon>
        <taxon>Pseudomonadota</taxon>
        <taxon>Alphaproteobacteria</taxon>
        <taxon>Sphingomonadales</taxon>
        <taxon>Sphingomonadaceae</taxon>
        <taxon>Sphingomonas</taxon>
    </lineage>
</organism>